<dbReference type="AlphaFoldDB" id="A0A4Y2UED3"/>
<proteinExistence type="predicted"/>
<keyword evidence="3" id="KW-1185">Reference proteome</keyword>
<reference evidence="1 3" key="1">
    <citation type="journal article" date="2019" name="Sci. Rep.">
        <title>Orb-weaving spider Araneus ventricosus genome elucidates the spidroin gene catalogue.</title>
        <authorList>
            <person name="Kono N."/>
            <person name="Nakamura H."/>
            <person name="Ohtoshi R."/>
            <person name="Moran D.A.P."/>
            <person name="Shinohara A."/>
            <person name="Yoshida Y."/>
            <person name="Fujiwara M."/>
            <person name="Mori M."/>
            <person name="Tomita M."/>
            <person name="Arakawa K."/>
        </authorList>
    </citation>
    <scope>NUCLEOTIDE SEQUENCE [LARGE SCALE GENOMIC DNA]</scope>
</reference>
<name>A0A4Y2UED3_ARAVE</name>
<dbReference type="EMBL" id="BGPR01035971">
    <property type="protein sequence ID" value="GBO11032.1"/>
    <property type="molecule type" value="Genomic_DNA"/>
</dbReference>
<sequence length="89" mass="10328">MEGEGRRQRSPPEYSQTHLEWRGKLPGIESNFHCALLDTLEVIYYGRVAKRMGWTRTIIRPGTFQGIHDTRSFVSHNDLKKTELTVLGR</sequence>
<organism evidence="1 3">
    <name type="scientific">Araneus ventricosus</name>
    <name type="common">Orbweaver spider</name>
    <name type="synonym">Epeira ventricosa</name>
    <dbReference type="NCBI Taxonomy" id="182803"/>
    <lineage>
        <taxon>Eukaryota</taxon>
        <taxon>Metazoa</taxon>
        <taxon>Ecdysozoa</taxon>
        <taxon>Arthropoda</taxon>
        <taxon>Chelicerata</taxon>
        <taxon>Arachnida</taxon>
        <taxon>Araneae</taxon>
        <taxon>Araneomorphae</taxon>
        <taxon>Entelegynae</taxon>
        <taxon>Araneoidea</taxon>
        <taxon>Araneidae</taxon>
        <taxon>Araneus</taxon>
    </lineage>
</organism>
<evidence type="ECO:0000313" key="3">
    <source>
        <dbReference type="Proteomes" id="UP000499080"/>
    </source>
</evidence>
<dbReference type="Proteomes" id="UP000499080">
    <property type="component" value="Unassembled WGS sequence"/>
</dbReference>
<accession>A0A4Y2UED3</accession>
<gene>
    <name evidence="2" type="ORF">AVEN_248886_1</name>
    <name evidence="1" type="ORF">AVEN_47845_1</name>
</gene>
<dbReference type="EMBL" id="BGPR01035995">
    <property type="protein sequence ID" value="GBO11057.1"/>
    <property type="molecule type" value="Genomic_DNA"/>
</dbReference>
<evidence type="ECO:0000313" key="2">
    <source>
        <dbReference type="EMBL" id="GBO11057.1"/>
    </source>
</evidence>
<protein>
    <submittedName>
        <fullName evidence="1">Uncharacterized protein</fullName>
    </submittedName>
</protein>
<evidence type="ECO:0000313" key="1">
    <source>
        <dbReference type="EMBL" id="GBO11032.1"/>
    </source>
</evidence>
<comment type="caution">
    <text evidence="1">The sequence shown here is derived from an EMBL/GenBank/DDBJ whole genome shotgun (WGS) entry which is preliminary data.</text>
</comment>